<protein>
    <recommendedName>
        <fullName evidence="4">DED domain-containing protein</fullName>
    </recommendedName>
</protein>
<evidence type="ECO:0000256" key="2">
    <source>
        <dbReference type="SAM" id="Coils"/>
    </source>
</evidence>
<dbReference type="Pfam" id="PF01335">
    <property type="entry name" value="DED"/>
    <property type="match status" value="1"/>
</dbReference>
<dbReference type="GO" id="GO:0042981">
    <property type="term" value="P:regulation of apoptotic process"/>
    <property type="evidence" value="ECO:0007669"/>
    <property type="project" value="InterPro"/>
</dbReference>
<sequence length="904" mass="104273">MQFLGLILDTNMASKTTDKLFHSFITKAAIETAREQCPNKTLDKETVEGIRQKADSTAKELSQTLHKIRKEGKNGEKAVSHLTPERIARMKKALDMKTYQININEREKKAQIKRNGKEMYPTITLGSSGNLKQASDLQTASIVVEAIILVLEIIGIAIPDDEEEVKKVIKVVIEELGRDNTLLQDVEQIRKDQGDFPAMAKDIFMLVVDCFEDGLFWKIVKALLSDMPWYDWILTSAKIAAFITMLVATGGLADIAKNNNIKCDSHVELVVSQEEANSFRDDEFHLPTIPSEDWQMNVFLNELADELTAEDLKKMKNLLSGLNGTAKGVLEAIQDPLDLFTHLRQKRILTRDNVVFLQAMLWHTKRKDLYNKFVKFAKQRGNIVHFYSPSERPENGYEYVKFHIGGKEKLNRHKLEQLRALVSFATCVPLDFVVVSGIEATNSILVTFMIPEGYAHVLSELNNKEKEYLGSQGVDAIWYNGQLISCIDIEIGEVDSIQKDEEIKLLLDQKVNLDIEVESLQIQVIELQRGLRKCQQQSQRIHTNARLQIATITASLIQQYMDVKHSTNALNLNDLAFKNATKHFTHILKKMEKLGYDTNLIMYLLDANSTVVSFRQKNYTAWIERKQQNRIKELEQDLRMLQYKCDKLTYFLRTGISKPVLTENEDFFLSLSAAHIPMPFTRTTSVSVEMQGEITKEIGIRRMQEIMFKILKTWDDDLNAKERKILMKKFLPTDIAQKSFMESKVPLLEFLWANHTKQHKEANIHLWIVTLLAEIKRMDLHEIWVKKSDLLIKAFKKSESNEENPCSDFEDDLDDWQLNRRNNKKSRSEAKFQSRRKKTPAVEQKCNQPVSEVVYEMREMLARNLELTERFTNFAFDHNLTRKSESSILTDFSKSYQGKLFTPN</sequence>
<dbReference type="SUPFAM" id="SSF47986">
    <property type="entry name" value="DEATH domain"/>
    <property type="match status" value="1"/>
</dbReference>
<feature type="non-terminal residue" evidence="5">
    <location>
        <position position="1"/>
    </location>
</feature>
<dbReference type="AlphaFoldDB" id="A0A3L5TV44"/>
<evidence type="ECO:0000256" key="3">
    <source>
        <dbReference type="SAM" id="MobiDB-lite"/>
    </source>
</evidence>
<dbReference type="PANTHER" id="PTHR48169:SF7">
    <property type="entry name" value="CASPASE 10"/>
    <property type="match status" value="1"/>
</dbReference>
<dbReference type="GO" id="GO:0006915">
    <property type="term" value="P:apoptotic process"/>
    <property type="evidence" value="ECO:0007669"/>
    <property type="project" value="UniProtKB-KW"/>
</dbReference>
<proteinExistence type="predicted"/>
<dbReference type="PANTHER" id="PTHR48169">
    <property type="entry name" value="DED DOMAIN-CONTAINING PROTEIN"/>
    <property type="match status" value="1"/>
</dbReference>
<comment type="caution">
    <text evidence="5">The sequence shown here is derived from an EMBL/GenBank/DDBJ whole genome shotgun (WGS) entry which is preliminary data.</text>
</comment>
<accession>A0A3L5TV44</accession>
<feature type="domain" description="DED" evidence="4">
    <location>
        <begin position="295"/>
        <end position="375"/>
    </location>
</feature>
<dbReference type="PROSITE" id="PS50168">
    <property type="entry name" value="DED"/>
    <property type="match status" value="1"/>
</dbReference>
<dbReference type="InterPro" id="IPR011029">
    <property type="entry name" value="DEATH-like_dom_sf"/>
</dbReference>
<feature type="coiled-coil region" evidence="2">
    <location>
        <begin position="503"/>
        <end position="537"/>
    </location>
</feature>
<dbReference type="InterPro" id="IPR001875">
    <property type="entry name" value="DED_dom"/>
</dbReference>
<dbReference type="CDD" id="cd00045">
    <property type="entry name" value="DED"/>
    <property type="match status" value="1"/>
</dbReference>
<reference evidence="5 6" key="1">
    <citation type="journal article" date="2016" name="PLoS ONE">
        <title>A First Insight into the Genome of the Filter-Feeder Mussel Mytilus galloprovincialis.</title>
        <authorList>
            <person name="Murgarella M."/>
            <person name="Puiu D."/>
            <person name="Novoa B."/>
            <person name="Figueras A."/>
            <person name="Posada D."/>
            <person name="Canchaya C."/>
        </authorList>
    </citation>
    <scope>NUCLEOTIDE SEQUENCE [LARGE SCALE GENOMIC DNA]</scope>
    <source>
        <tissue evidence="5">Muscle</tissue>
    </source>
</reference>
<keyword evidence="2" id="KW-0175">Coiled coil</keyword>
<dbReference type="EMBL" id="KV581822">
    <property type="protein sequence ID" value="OPL33703.1"/>
    <property type="molecule type" value="Genomic_DNA"/>
</dbReference>
<gene>
    <name evidence="5" type="ORF">AM593_07438</name>
</gene>
<dbReference type="Gene3D" id="1.10.533.10">
    <property type="entry name" value="Death Domain, Fas"/>
    <property type="match status" value="1"/>
</dbReference>
<keyword evidence="6" id="KW-1185">Reference proteome</keyword>
<evidence type="ECO:0000259" key="4">
    <source>
        <dbReference type="PROSITE" id="PS50168"/>
    </source>
</evidence>
<organism evidence="5 6">
    <name type="scientific">Mytilus galloprovincialis</name>
    <name type="common">Mediterranean mussel</name>
    <dbReference type="NCBI Taxonomy" id="29158"/>
    <lineage>
        <taxon>Eukaryota</taxon>
        <taxon>Metazoa</taxon>
        <taxon>Spiralia</taxon>
        <taxon>Lophotrochozoa</taxon>
        <taxon>Mollusca</taxon>
        <taxon>Bivalvia</taxon>
        <taxon>Autobranchia</taxon>
        <taxon>Pteriomorphia</taxon>
        <taxon>Mytilida</taxon>
        <taxon>Mytiloidea</taxon>
        <taxon>Mytilidae</taxon>
        <taxon>Mytilinae</taxon>
        <taxon>Mytilus</taxon>
    </lineage>
</organism>
<name>A0A3L5TV44_MYTGA</name>
<evidence type="ECO:0000313" key="5">
    <source>
        <dbReference type="EMBL" id="OPL33703.1"/>
    </source>
</evidence>
<evidence type="ECO:0000256" key="1">
    <source>
        <dbReference type="ARBA" id="ARBA00022703"/>
    </source>
</evidence>
<feature type="region of interest" description="Disordered" evidence="3">
    <location>
        <begin position="820"/>
        <end position="843"/>
    </location>
</feature>
<keyword evidence="1" id="KW-0053">Apoptosis</keyword>
<dbReference type="Proteomes" id="UP000266721">
    <property type="component" value="Unassembled WGS sequence"/>
</dbReference>
<evidence type="ECO:0000313" key="6">
    <source>
        <dbReference type="Proteomes" id="UP000266721"/>
    </source>
</evidence>